<feature type="transmembrane region" description="Helical" evidence="7">
    <location>
        <begin position="51"/>
        <end position="70"/>
    </location>
</feature>
<dbReference type="Proteomes" id="UP001482186">
    <property type="component" value="Unassembled WGS sequence"/>
</dbReference>
<keyword evidence="10" id="KW-1185">Reference proteome</keyword>
<sequence>MELTILDFIQEHMRNAFLDVVMPFVSTLGNAGVIWIALTIVLLISKKHRKTGILMALALVFDVIFCNGILKNAVARTRPFDVNTAISLLVKKPTDYSFPSGHTAASFAAVTALFFAKEKYRYPALVLAVLIAFSRLYLYVHYPTDILGGILVGILCGVIAYLITRKKLKFGSMNG</sequence>
<comment type="subcellular location">
    <subcellularLocation>
        <location evidence="1">Cell membrane</location>
        <topology evidence="1">Multi-pass membrane protein</topology>
    </subcellularLocation>
</comment>
<dbReference type="SMART" id="SM00014">
    <property type="entry name" value="acidPPc"/>
    <property type="match status" value="1"/>
</dbReference>
<dbReference type="Pfam" id="PF01569">
    <property type="entry name" value="PAP2"/>
    <property type="match status" value="1"/>
</dbReference>
<proteinExistence type="predicted"/>
<evidence type="ECO:0000259" key="8">
    <source>
        <dbReference type="SMART" id="SM00014"/>
    </source>
</evidence>
<evidence type="ECO:0000256" key="2">
    <source>
        <dbReference type="ARBA" id="ARBA00022475"/>
    </source>
</evidence>
<comment type="caution">
    <text evidence="9">The sequence shown here is derived from an EMBL/GenBank/DDBJ whole genome shotgun (WGS) entry which is preliminary data.</text>
</comment>
<evidence type="ECO:0000256" key="3">
    <source>
        <dbReference type="ARBA" id="ARBA00022692"/>
    </source>
</evidence>
<dbReference type="InterPro" id="IPR036938">
    <property type="entry name" value="PAP2/HPO_sf"/>
</dbReference>
<feature type="transmembrane region" description="Helical" evidence="7">
    <location>
        <begin position="20"/>
        <end position="44"/>
    </location>
</feature>
<accession>A0ABV1EIA7</accession>
<dbReference type="Gene3D" id="1.20.144.10">
    <property type="entry name" value="Phosphatidic acid phosphatase type 2/haloperoxidase"/>
    <property type="match status" value="2"/>
</dbReference>
<evidence type="ECO:0000313" key="10">
    <source>
        <dbReference type="Proteomes" id="UP001482186"/>
    </source>
</evidence>
<keyword evidence="5 7" id="KW-1133">Transmembrane helix</keyword>
<protein>
    <submittedName>
        <fullName evidence="9">Phosphatase PAP2 family protein</fullName>
    </submittedName>
</protein>
<evidence type="ECO:0000256" key="4">
    <source>
        <dbReference type="ARBA" id="ARBA00022801"/>
    </source>
</evidence>
<evidence type="ECO:0000256" key="7">
    <source>
        <dbReference type="SAM" id="Phobius"/>
    </source>
</evidence>
<dbReference type="SUPFAM" id="SSF48317">
    <property type="entry name" value="Acid phosphatase/Vanadium-dependent haloperoxidase"/>
    <property type="match status" value="1"/>
</dbReference>
<evidence type="ECO:0000313" key="9">
    <source>
        <dbReference type="EMBL" id="MEQ2454320.1"/>
    </source>
</evidence>
<feature type="transmembrane region" description="Helical" evidence="7">
    <location>
        <begin position="96"/>
        <end position="115"/>
    </location>
</feature>
<name>A0ABV1EIA7_9FIRM</name>
<feature type="transmembrane region" description="Helical" evidence="7">
    <location>
        <begin position="146"/>
        <end position="164"/>
    </location>
</feature>
<dbReference type="InterPro" id="IPR000326">
    <property type="entry name" value="PAP2/HPO"/>
</dbReference>
<gene>
    <name evidence="9" type="ORF">AAAT04_09750</name>
</gene>
<keyword evidence="4" id="KW-0378">Hydrolase</keyword>
<keyword evidence="6 7" id="KW-0472">Membrane</keyword>
<feature type="domain" description="Phosphatidic acid phosphatase type 2/haloperoxidase" evidence="8">
    <location>
        <begin position="51"/>
        <end position="161"/>
    </location>
</feature>
<keyword evidence="2" id="KW-1003">Cell membrane</keyword>
<dbReference type="PANTHER" id="PTHR14969">
    <property type="entry name" value="SPHINGOSINE-1-PHOSPHATE PHOSPHOHYDROLASE"/>
    <property type="match status" value="1"/>
</dbReference>
<dbReference type="EMBL" id="JBBNFM010000006">
    <property type="protein sequence ID" value="MEQ2454320.1"/>
    <property type="molecule type" value="Genomic_DNA"/>
</dbReference>
<dbReference type="PANTHER" id="PTHR14969:SF62">
    <property type="entry name" value="DECAPRENYLPHOSPHORYL-5-PHOSPHORIBOSE PHOSPHATASE RV3807C-RELATED"/>
    <property type="match status" value="1"/>
</dbReference>
<dbReference type="RefSeq" id="WP_349116097.1">
    <property type="nucleotide sequence ID" value="NZ_JBBNFM010000006.1"/>
</dbReference>
<organism evidence="9 10">
    <name type="scientific">Coprococcus ammoniilyticus</name>
    <dbReference type="NCBI Taxonomy" id="2981785"/>
    <lineage>
        <taxon>Bacteria</taxon>
        <taxon>Bacillati</taxon>
        <taxon>Bacillota</taxon>
        <taxon>Clostridia</taxon>
        <taxon>Lachnospirales</taxon>
        <taxon>Lachnospiraceae</taxon>
        <taxon>Coprococcus</taxon>
    </lineage>
</organism>
<evidence type="ECO:0000256" key="5">
    <source>
        <dbReference type="ARBA" id="ARBA00022989"/>
    </source>
</evidence>
<feature type="transmembrane region" description="Helical" evidence="7">
    <location>
        <begin position="122"/>
        <end position="140"/>
    </location>
</feature>
<evidence type="ECO:0000256" key="1">
    <source>
        <dbReference type="ARBA" id="ARBA00004651"/>
    </source>
</evidence>
<reference evidence="9 10" key="1">
    <citation type="submission" date="2024-04" db="EMBL/GenBank/DDBJ databases">
        <title>Human intestinal bacterial collection.</title>
        <authorList>
            <person name="Pauvert C."/>
            <person name="Hitch T.C.A."/>
            <person name="Clavel T."/>
        </authorList>
    </citation>
    <scope>NUCLEOTIDE SEQUENCE [LARGE SCALE GENOMIC DNA]</scope>
    <source>
        <strain evidence="9 10">CLA-AA-H141</strain>
    </source>
</reference>
<evidence type="ECO:0000256" key="6">
    <source>
        <dbReference type="ARBA" id="ARBA00023136"/>
    </source>
</evidence>
<keyword evidence="3 7" id="KW-0812">Transmembrane</keyword>